<dbReference type="CDD" id="cd00118">
    <property type="entry name" value="LysM"/>
    <property type="match status" value="1"/>
</dbReference>
<feature type="domain" description="LysM" evidence="3">
    <location>
        <begin position="117"/>
        <end position="160"/>
    </location>
</feature>
<name>A0A160T1W4_9CHLR</name>
<feature type="region of interest" description="Disordered" evidence="1">
    <location>
        <begin position="227"/>
        <end position="339"/>
    </location>
</feature>
<feature type="domain" description="LysM" evidence="3">
    <location>
        <begin position="176"/>
        <end position="219"/>
    </location>
</feature>
<proteinExistence type="predicted"/>
<evidence type="ECO:0000313" key="4">
    <source>
        <dbReference type="EMBL" id="CUS03179.2"/>
    </source>
</evidence>
<dbReference type="OrthoDB" id="166845at2"/>
<dbReference type="Pfam" id="PF01476">
    <property type="entry name" value="LysM"/>
    <property type="match status" value="2"/>
</dbReference>
<dbReference type="SMART" id="SM00257">
    <property type="entry name" value="LysM"/>
    <property type="match status" value="2"/>
</dbReference>
<dbReference type="RefSeq" id="WP_095042713.1">
    <property type="nucleotide sequence ID" value="NZ_LN890655.1"/>
</dbReference>
<evidence type="ECO:0000256" key="1">
    <source>
        <dbReference type="SAM" id="MobiDB-lite"/>
    </source>
</evidence>
<dbReference type="KEGG" id="pbf:CFX0092_A1301"/>
<keyword evidence="2" id="KW-0472">Membrane</keyword>
<evidence type="ECO:0000256" key="2">
    <source>
        <dbReference type="SAM" id="Phobius"/>
    </source>
</evidence>
<dbReference type="AlphaFoldDB" id="A0A160T1W4"/>
<protein>
    <recommendedName>
        <fullName evidence="3">LysM domain-containing protein</fullName>
    </recommendedName>
</protein>
<evidence type="ECO:0000259" key="3">
    <source>
        <dbReference type="SMART" id="SM00257"/>
    </source>
</evidence>
<dbReference type="PRINTS" id="PR01217">
    <property type="entry name" value="PRICHEXTENSN"/>
</dbReference>
<dbReference type="InterPro" id="IPR036779">
    <property type="entry name" value="LysM_dom_sf"/>
</dbReference>
<dbReference type="Proteomes" id="UP000215027">
    <property type="component" value="Chromosome I"/>
</dbReference>
<gene>
    <name evidence="4" type="ORF">CFX0092_A1301</name>
</gene>
<organism evidence="4 5">
    <name type="scientific">Candidatus Promineifilum breve</name>
    <dbReference type="NCBI Taxonomy" id="1806508"/>
    <lineage>
        <taxon>Bacteria</taxon>
        <taxon>Bacillati</taxon>
        <taxon>Chloroflexota</taxon>
        <taxon>Ardenticatenia</taxon>
        <taxon>Candidatus Promineifilales</taxon>
        <taxon>Candidatus Promineifilaceae</taxon>
        <taxon>Candidatus Promineifilum</taxon>
    </lineage>
</organism>
<feature type="transmembrane region" description="Helical" evidence="2">
    <location>
        <begin position="12"/>
        <end position="33"/>
    </location>
</feature>
<keyword evidence="2" id="KW-1133">Transmembrane helix</keyword>
<dbReference type="EMBL" id="LN890655">
    <property type="protein sequence ID" value="CUS03179.2"/>
    <property type="molecule type" value="Genomic_DNA"/>
</dbReference>
<keyword evidence="2" id="KW-0812">Transmembrane</keyword>
<sequence length="339" mass="35177">MRIQREAPLRGWRVNALLTGGVILTVVLALLLAQLDILQARATLQQPGLPIVNIQATAIADGQVIPLNLNPAMPGAAAEPAGPVPDDLNPRPPFITDVNDAGVIFTVCGQVPEGWLLYTVQPAETLAALAAATEATAAELVAANCLSGEQLSAGMQVLVPRQPAATLCGPPQWWARYQIRPGDTLGALAVNRGTTIDEILRANCRAELDLLAGQFIFLPPGSQPGAVAPIPQPSLTPLPTATDVPTLPPLPTATDNPPPPPPPTVPPTQPPTEPPPTDEPPTAVPPTFTPPPLPTEPPPTATLPPPPTDPPPPTEPPPPTDPPPPTEPPPTEEPPDEEG</sequence>
<reference evidence="4" key="1">
    <citation type="submission" date="2016-01" db="EMBL/GenBank/DDBJ databases">
        <authorList>
            <person name="Mcilroy J.S."/>
            <person name="Karst M S."/>
            <person name="Albertsen M."/>
        </authorList>
    </citation>
    <scope>NUCLEOTIDE SEQUENCE</scope>
    <source>
        <strain evidence="4">Cfx-K</strain>
    </source>
</reference>
<dbReference type="Gene3D" id="3.10.350.10">
    <property type="entry name" value="LysM domain"/>
    <property type="match status" value="2"/>
</dbReference>
<evidence type="ECO:0000313" key="5">
    <source>
        <dbReference type="Proteomes" id="UP000215027"/>
    </source>
</evidence>
<feature type="compositionally biased region" description="Pro residues" evidence="1">
    <location>
        <begin position="246"/>
        <end position="332"/>
    </location>
</feature>
<dbReference type="InterPro" id="IPR018392">
    <property type="entry name" value="LysM"/>
</dbReference>
<dbReference type="SUPFAM" id="SSF54106">
    <property type="entry name" value="LysM domain"/>
    <property type="match status" value="2"/>
</dbReference>
<accession>A0A160T1W4</accession>
<keyword evidence="5" id="KW-1185">Reference proteome</keyword>